<proteinExistence type="predicted"/>
<dbReference type="RefSeq" id="WP_277830212.1">
    <property type="nucleotide sequence ID" value="NZ_JAAIVF010000001.1"/>
</dbReference>
<evidence type="ECO:0000259" key="3">
    <source>
        <dbReference type="Pfam" id="PF24092"/>
    </source>
</evidence>
<dbReference type="Pfam" id="PF24088">
    <property type="entry name" value="DUF7373"/>
    <property type="match status" value="1"/>
</dbReference>
<accession>A0A9X4M2N6</accession>
<reference evidence="4" key="1">
    <citation type="submission" date="2022-08" db="EMBL/GenBank/DDBJ databases">
        <title>Genome analysis of Corynebacteriales strain.</title>
        <authorList>
            <person name="Lee S.D."/>
        </authorList>
    </citation>
    <scope>NUCLEOTIDE SEQUENCE</scope>
    <source>
        <strain evidence="4">D3-21</strain>
    </source>
</reference>
<feature type="signal peptide" evidence="1">
    <location>
        <begin position="1"/>
        <end position="23"/>
    </location>
</feature>
<dbReference type="AlphaFoldDB" id="A0A9X4M2N6"/>
<evidence type="ECO:0000313" key="5">
    <source>
        <dbReference type="Proteomes" id="UP001152755"/>
    </source>
</evidence>
<feature type="chain" id="PRO_5040743428" evidence="1">
    <location>
        <begin position="24"/>
        <end position="446"/>
    </location>
</feature>
<organism evidence="4 5">
    <name type="scientific">Speluncibacter jeojiensis</name>
    <dbReference type="NCBI Taxonomy" id="2710754"/>
    <lineage>
        <taxon>Bacteria</taxon>
        <taxon>Bacillati</taxon>
        <taxon>Actinomycetota</taxon>
        <taxon>Actinomycetes</taxon>
        <taxon>Mycobacteriales</taxon>
        <taxon>Speluncibacteraceae</taxon>
        <taxon>Speluncibacter</taxon>
    </lineage>
</organism>
<dbReference type="InterPro" id="IPR055797">
    <property type="entry name" value="DUF7373"/>
</dbReference>
<dbReference type="EMBL" id="JANRHA010000011">
    <property type="protein sequence ID" value="MDG3016091.1"/>
    <property type="molecule type" value="Genomic_DNA"/>
</dbReference>
<evidence type="ECO:0000313" key="4">
    <source>
        <dbReference type="EMBL" id="MDG3016091.1"/>
    </source>
</evidence>
<dbReference type="PROSITE" id="PS51257">
    <property type="entry name" value="PROKAR_LIPOPROTEIN"/>
    <property type="match status" value="1"/>
</dbReference>
<sequence length="446" mass="45525">MKRGHTMVSIAAVAAASALTLTACGGNTDAGTAKAASTNAAAADSNAAAGAKLDTGTYPTTPQPAFGKAGTAQKGAIVEGQRLAEYVVHPWDIDINLTKNSPGGSYVIKNAAAAAKFLTKPVADSIANDQFVTGFATAAGDGDTVGHENVHAVLRFADPASAQKAANDLHQASITTDLNTAFGGTADPNTPPNTGTADSISALPNTLVVTHDSLGSYTVEAATPHGAYVIYDWFKGKDGSSTANTKAWAAKSAATAVQLQGPLIDKFPATPVDQLPNLPIDQDGVLRLTIPPASGKVSVNQNAVYGPNGFLNFSDSPLQDKVLLQSSGTDRVAFGDSSVYRTRDAQGAKVLLDGIAKQFNQSLHPAPAAPGVPGSQCWVTSSRYQSQTLCLVARGRYVAQVQGSADVPLDAGATAPTTAPAQAAGSDITMAHQKSAAQFEILAGQK</sequence>
<dbReference type="Proteomes" id="UP001152755">
    <property type="component" value="Unassembled WGS sequence"/>
</dbReference>
<dbReference type="Pfam" id="PF24092">
    <property type="entry name" value="DUF7373_C"/>
    <property type="match status" value="1"/>
</dbReference>
<protein>
    <submittedName>
        <fullName evidence="4">Uncharacterized protein</fullName>
    </submittedName>
</protein>
<feature type="domain" description="DUF7373" evidence="2">
    <location>
        <begin position="67"/>
        <end position="280"/>
    </location>
</feature>
<comment type="caution">
    <text evidence="4">The sequence shown here is derived from an EMBL/GenBank/DDBJ whole genome shotgun (WGS) entry which is preliminary data.</text>
</comment>
<evidence type="ECO:0000256" key="1">
    <source>
        <dbReference type="SAM" id="SignalP"/>
    </source>
</evidence>
<gene>
    <name evidence="4" type="ORF">NVS88_16145</name>
</gene>
<keyword evidence="1" id="KW-0732">Signal</keyword>
<keyword evidence="5" id="KW-1185">Reference proteome</keyword>
<feature type="domain" description="DUF7373" evidence="3">
    <location>
        <begin position="289"/>
        <end position="406"/>
    </location>
</feature>
<name>A0A9X4M2N6_9ACTN</name>
<evidence type="ECO:0000259" key="2">
    <source>
        <dbReference type="Pfam" id="PF24088"/>
    </source>
</evidence>
<dbReference type="InterPro" id="IPR056463">
    <property type="entry name" value="DUF7373_C"/>
</dbReference>